<keyword evidence="3" id="KW-1185">Reference proteome</keyword>
<dbReference type="AlphaFoldDB" id="A0A9J6DTZ7"/>
<reference evidence="2" key="2">
    <citation type="submission" date="2021-09" db="EMBL/GenBank/DDBJ databases">
        <authorList>
            <person name="Jia N."/>
            <person name="Wang J."/>
            <person name="Shi W."/>
            <person name="Du L."/>
            <person name="Sun Y."/>
            <person name="Zhan W."/>
            <person name="Jiang J."/>
            <person name="Wang Q."/>
            <person name="Zhang B."/>
            <person name="Ji P."/>
            <person name="Sakyi L.B."/>
            <person name="Cui X."/>
            <person name="Yuan T."/>
            <person name="Jiang B."/>
            <person name="Yang W."/>
            <person name="Lam T.T.-Y."/>
            <person name="Chang Q."/>
            <person name="Ding S."/>
            <person name="Wang X."/>
            <person name="Zhu J."/>
            <person name="Ruan X."/>
            <person name="Zhao L."/>
            <person name="Wei J."/>
            <person name="Que T."/>
            <person name="Du C."/>
            <person name="Cheng J."/>
            <person name="Dai P."/>
            <person name="Han X."/>
            <person name="Huang E."/>
            <person name="Gao Y."/>
            <person name="Liu J."/>
            <person name="Shao H."/>
            <person name="Ye R."/>
            <person name="Li L."/>
            <person name="Wei W."/>
            <person name="Wang X."/>
            <person name="Wang C."/>
            <person name="Huo Q."/>
            <person name="Li W."/>
            <person name="Guo W."/>
            <person name="Chen H."/>
            <person name="Chen S."/>
            <person name="Zhou L."/>
            <person name="Zhou L."/>
            <person name="Ni X."/>
            <person name="Tian J."/>
            <person name="Zhou Y."/>
            <person name="Sheng Y."/>
            <person name="Liu T."/>
            <person name="Pan Y."/>
            <person name="Xia L."/>
            <person name="Li J."/>
            <person name="Zhao F."/>
            <person name="Cao W."/>
        </authorList>
    </citation>
    <scope>NUCLEOTIDE SEQUENCE</scope>
    <source>
        <strain evidence="2">Rmic-2018</strain>
        <tissue evidence="2">Larvae</tissue>
    </source>
</reference>
<feature type="compositionally biased region" description="Polar residues" evidence="1">
    <location>
        <begin position="115"/>
        <end position="126"/>
    </location>
</feature>
<dbReference type="VEuPathDB" id="VectorBase:LOC119186597"/>
<feature type="region of interest" description="Disordered" evidence="1">
    <location>
        <begin position="109"/>
        <end position="229"/>
    </location>
</feature>
<feature type="compositionally biased region" description="Basic residues" evidence="1">
    <location>
        <begin position="142"/>
        <end position="171"/>
    </location>
</feature>
<organism evidence="2 3">
    <name type="scientific">Rhipicephalus microplus</name>
    <name type="common">Cattle tick</name>
    <name type="synonym">Boophilus microplus</name>
    <dbReference type="NCBI Taxonomy" id="6941"/>
    <lineage>
        <taxon>Eukaryota</taxon>
        <taxon>Metazoa</taxon>
        <taxon>Ecdysozoa</taxon>
        <taxon>Arthropoda</taxon>
        <taxon>Chelicerata</taxon>
        <taxon>Arachnida</taxon>
        <taxon>Acari</taxon>
        <taxon>Parasitiformes</taxon>
        <taxon>Ixodida</taxon>
        <taxon>Ixodoidea</taxon>
        <taxon>Ixodidae</taxon>
        <taxon>Rhipicephalinae</taxon>
        <taxon>Rhipicephalus</taxon>
        <taxon>Boophilus</taxon>
    </lineage>
</organism>
<proteinExistence type="predicted"/>
<reference evidence="2" key="1">
    <citation type="journal article" date="2020" name="Cell">
        <title>Large-Scale Comparative Analyses of Tick Genomes Elucidate Their Genetic Diversity and Vector Capacities.</title>
        <authorList>
            <consortium name="Tick Genome and Microbiome Consortium (TIGMIC)"/>
            <person name="Jia N."/>
            <person name="Wang J."/>
            <person name="Shi W."/>
            <person name="Du L."/>
            <person name="Sun Y."/>
            <person name="Zhan W."/>
            <person name="Jiang J.F."/>
            <person name="Wang Q."/>
            <person name="Zhang B."/>
            <person name="Ji P."/>
            <person name="Bell-Sakyi L."/>
            <person name="Cui X.M."/>
            <person name="Yuan T.T."/>
            <person name="Jiang B.G."/>
            <person name="Yang W.F."/>
            <person name="Lam T.T."/>
            <person name="Chang Q.C."/>
            <person name="Ding S.J."/>
            <person name="Wang X.J."/>
            <person name="Zhu J.G."/>
            <person name="Ruan X.D."/>
            <person name="Zhao L."/>
            <person name="Wei J.T."/>
            <person name="Ye R.Z."/>
            <person name="Que T.C."/>
            <person name="Du C.H."/>
            <person name="Zhou Y.H."/>
            <person name="Cheng J.X."/>
            <person name="Dai P.F."/>
            <person name="Guo W.B."/>
            <person name="Han X.H."/>
            <person name="Huang E.J."/>
            <person name="Li L.F."/>
            <person name="Wei W."/>
            <person name="Gao Y.C."/>
            <person name="Liu J.Z."/>
            <person name="Shao H.Z."/>
            <person name="Wang X."/>
            <person name="Wang C.C."/>
            <person name="Yang T.C."/>
            <person name="Huo Q.B."/>
            <person name="Li W."/>
            <person name="Chen H.Y."/>
            <person name="Chen S.E."/>
            <person name="Zhou L.G."/>
            <person name="Ni X.B."/>
            <person name="Tian J.H."/>
            <person name="Sheng Y."/>
            <person name="Liu T."/>
            <person name="Pan Y.S."/>
            <person name="Xia L.Y."/>
            <person name="Li J."/>
            <person name="Zhao F."/>
            <person name="Cao W.C."/>
        </authorList>
    </citation>
    <scope>NUCLEOTIDE SEQUENCE</scope>
    <source>
        <strain evidence="2">Rmic-2018</strain>
    </source>
</reference>
<comment type="caution">
    <text evidence="2">The sequence shown here is derived from an EMBL/GenBank/DDBJ whole genome shotgun (WGS) entry which is preliminary data.</text>
</comment>
<gene>
    <name evidence="2" type="ORF">HPB51_008391</name>
</gene>
<accession>A0A9J6DTZ7</accession>
<evidence type="ECO:0000313" key="2">
    <source>
        <dbReference type="EMBL" id="KAH8025476.1"/>
    </source>
</evidence>
<dbReference type="EMBL" id="JABSTU010000007">
    <property type="protein sequence ID" value="KAH8025476.1"/>
    <property type="molecule type" value="Genomic_DNA"/>
</dbReference>
<feature type="compositionally biased region" description="Basic and acidic residues" evidence="1">
    <location>
        <begin position="127"/>
        <end position="141"/>
    </location>
</feature>
<protein>
    <submittedName>
        <fullName evidence="2">Uncharacterized protein</fullName>
    </submittedName>
</protein>
<dbReference type="Proteomes" id="UP000821866">
    <property type="component" value="Unassembled WGS sequence"/>
</dbReference>
<evidence type="ECO:0000313" key="3">
    <source>
        <dbReference type="Proteomes" id="UP000821866"/>
    </source>
</evidence>
<sequence>MMGQTNIGSVTFEGLKAPGYVSFYGAELRCTIIVPDKWFARFPLSWAIGITIPHTRRCRMPDVWLRQPHLPRTAHCKSWDEPHPTTDPNCPRCERQAINKAWVRKALENELPKLQPSSGNTVSSETAETHHSRTPMKAEKSRSKRRSKSRRKSKTHSKSRTHFKSRTRSKSQTRSQSRTLLKSRSCSCEESWRLSKTRTPSPSTRKSYKKALQGKPVGKEVHASSEQQWATERNATKVATREVGQVEVLHSLLHPADHSPPRLLRSLNPRPLILSPKELA</sequence>
<evidence type="ECO:0000256" key="1">
    <source>
        <dbReference type="SAM" id="MobiDB-lite"/>
    </source>
</evidence>
<name>A0A9J6DTZ7_RHIMP</name>